<dbReference type="InterPro" id="IPR002429">
    <property type="entry name" value="CcO_II-like_C"/>
</dbReference>
<dbReference type="GO" id="GO:0005743">
    <property type="term" value="C:mitochondrial inner membrane"/>
    <property type="evidence" value="ECO:0007669"/>
    <property type="project" value="UniProtKB-SubCell"/>
</dbReference>
<feature type="domain" description="Cytochrome oxidase subunit II copper A binding" evidence="20">
    <location>
        <begin position="91"/>
        <end position="230"/>
    </location>
</feature>
<keyword evidence="8 18" id="KW-0479">Metal-binding</keyword>
<dbReference type="PANTHER" id="PTHR22888:SF9">
    <property type="entry name" value="CYTOCHROME C OXIDASE SUBUNIT 2"/>
    <property type="match status" value="1"/>
</dbReference>
<sequence length="233" mass="26621">MTWGQFGLQDGNSPIMEELIFLHDFINLVLVFIISFVGFMMVSMMSNSFINKNLLEMQMVESIWTIIPAAILIQIALPSLLLLYMLDESIDSSLTMKAIGHQWYWSYEYSDFWSLQTNSFLEFDSYMLPASDLEKNFFRLLDTDNHTSIPYKTHIRMLISSADVLHAWTVPSLGVKADAVPGRINQVKFISQRPGIFFGQCSEICGANHSFMPIVIEAVSSKSFINWVLSFND</sequence>
<keyword evidence="12 18" id="KW-0249">Electron transport</keyword>
<comment type="similarity">
    <text evidence="2 18">Belongs to the cytochrome c oxidase subunit 2 family.</text>
</comment>
<proteinExistence type="inferred from homology"/>
<evidence type="ECO:0000256" key="7">
    <source>
        <dbReference type="ARBA" id="ARBA00022692"/>
    </source>
</evidence>
<dbReference type="GO" id="GO:0004129">
    <property type="term" value="F:cytochrome-c oxidase activity"/>
    <property type="evidence" value="ECO:0007669"/>
    <property type="project" value="UniProtKB-EC"/>
</dbReference>
<dbReference type="SUPFAM" id="SSF49503">
    <property type="entry name" value="Cupredoxins"/>
    <property type="match status" value="1"/>
</dbReference>
<protein>
    <recommendedName>
        <fullName evidence="4 18">Cytochrome c oxidase subunit 2</fullName>
    </recommendedName>
</protein>
<evidence type="ECO:0000256" key="8">
    <source>
        <dbReference type="ARBA" id="ARBA00022723"/>
    </source>
</evidence>
<keyword evidence="15 18" id="KW-0496">Mitochondrion</keyword>
<dbReference type="AlphaFoldDB" id="A0A3G4YLG9"/>
<keyword evidence="7 18" id="KW-0812">Transmembrane</keyword>
<dbReference type="Pfam" id="PF00116">
    <property type="entry name" value="COX2"/>
    <property type="match status" value="1"/>
</dbReference>
<evidence type="ECO:0000256" key="12">
    <source>
        <dbReference type="ARBA" id="ARBA00022982"/>
    </source>
</evidence>
<feature type="transmembrane region" description="Helical" evidence="19">
    <location>
        <begin position="63"/>
        <end position="86"/>
    </location>
</feature>
<evidence type="ECO:0000256" key="1">
    <source>
        <dbReference type="ARBA" id="ARBA00004448"/>
    </source>
</evidence>
<keyword evidence="6 18" id="KW-0679">Respiratory chain</keyword>
<dbReference type="PROSITE" id="PS00078">
    <property type="entry name" value="COX2"/>
    <property type="match status" value="1"/>
</dbReference>
<evidence type="ECO:0000259" key="21">
    <source>
        <dbReference type="PROSITE" id="PS50999"/>
    </source>
</evidence>
<evidence type="ECO:0000256" key="13">
    <source>
        <dbReference type="ARBA" id="ARBA00022989"/>
    </source>
</evidence>
<geneLocation type="mitochondrion" evidence="22"/>
<keyword evidence="5 18" id="KW-0813">Transport</keyword>
<evidence type="ECO:0000256" key="2">
    <source>
        <dbReference type="ARBA" id="ARBA00007866"/>
    </source>
</evidence>
<dbReference type="InterPro" id="IPR001505">
    <property type="entry name" value="Copper_CuA"/>
</dbReference>
<dbReference type="FunFam" id="2.60.40.420:FF:000001">
    <property type="entry name" value="Cytochrome c oxidase subunit 2"/>
    <property type="match status" value="1"/>
</dbReference>
<accession>A0A3G4YLG9</accession>
<dbReference type="InterPro" id="IPR045187">
    <property type="entry name" value="CcO_II"/>
</dbReference>
<evidence type="ECO:0000256" key="11">
    <source>
        <dbReference type="ARBA" id="ARBA00022967"/>
    </source>
</evidence>
<keyword evidence="16 18" id="KW-0472">Membrane</keyword>
<dbReference type="CDD" id="cd13912">
    <property type="entry name" value="CcO_II_C"/>
    <property type="match status" value="1"/>
</dbReference>
<dbReference type="InterPro" id="IPR034210">
    <property type="entry name" value="CcO_II_C"/>
</dbReference>
<keyword evidence="10" id="KW-0460">Magnesium</keyword>
<feature type="transmembrane region" description="Helical" evidence="19">
    <location>
        <begin position="20"/>
        <end position="42"/>
    </location>
</feature>
<keyword evidence="9 18" id="KW-0999">Mitochondrion inner membrane</keyword>
<comment type="subcellular location">
    <subcellularLocation>
        <location evidence="1 18">Mitochondrion inner membrane</location>
        <topology evidence="1 18">Multi-pass membrane protein</topology>
    </subcellularLocation>
</comment>
<evidence type="ECO:0000256" key="10">
    <source>
        <dbReference type="ARBA" id="ARBA00022842"/>
    </source>
</evidence>
<keyword evidence="11" id="KW-1278">Translocase</keyword>
<evidence type="ECO:0000259" key="20">
    <source>
        <dbReference type="PROSITE" id="PS50857"/>
    </source>
</evidence>
<evidence type="ECO:0000256" key="4">
    <source>
        <dbReference type="ARBA" id="ARBA00015946"/>
    </source>
</evidence>
<dbReference type="PRINTS" id="PR01166">
    <property type="entry name" value="CYCOXIDASEII"/>
</dbReference>
<feature type="domain" description="Cytochrome oxidase subunit II transmembrane region profile" evidence="21">
    <location>
        <begin position="1"/>
        <end position="90"/>
    </location>
</feature>
<evidence type="ECO:0000256" key="3">
    <source>
        <dbReference type="ARBA" id="ARBA00011164"/>
    </source>
</evidence>
<dbReference type="GO" id="GO:0042773">
    <property type="term" value="P:ATP synthesis coupled electron transport"/>
    <property type="evidence" value="ECO:0007669"/>
    <property type="project" value="TreeGrafter"/>
</dbReference>
<evidence type="ECO:0000256" key="6">
    <source>
        <dbReference type="ARBA" id="ARBA00022660"/>
    </source>
</evidence>
<dbReference type="SUPFAM" id="SSF81464">
    <property type="entry name" value="Cytochrome c oxidase subunit II-like, transmembrane region"/>
    <property type="match status" value="1"/>
</dbReference>
<dbReference type="InterPro" id="IPR008972">
    <property type="entry name" value="Cupredoxin"/>
</dbReference>
<dbReference type="PANTHER" id="PTHR22888">
    <property type="entry name" value="CYTOCHROME C OXIDASE, SUBUNIT II"/>
    <property type="match status" value="1"/>
</dbReference>
<evidence type="ECO:0000256" key="9">
    <source>
        <dbReference type="ARBA" id="ARBA00022792"/>
    </source>
</evidence>
<evidence type="ECO:0000256" key="15">
    <source>
        <dbReference type="ARBA" id="ARBA00023128"/>
    </source>
</evidence>
<dbReference type="InterPro" id="IPR011759">
    <property type="entry name" value="Cyt_c_oxidase_su2_TM_dom"/>
</dbReference>
<dbReference type="EMBL" id="MH710604">
    <property type="protein sequence ID" value="AYV63058.1"/>
    <property type="molecule type" value="Genomic_DNA"/>
</dbReference>
<evidence type="ECO:0000256" key="5">
    <source>
        <dbReference type="ARBA" id="ARBA00022448"/>
    </source>
</evidence>
<comment type="catalytic activity">
    <reaction evidence="17">
        <text>4 Fe(II)-[cytochrome c] + O2 + 8 H(+)(in) = 4 Fe(III)-[cytochrome c] + 2 H2O + 4 H(+)(out)</text>
        <dbReference type="Rhea" id="RHEA:11436"/>
        <dbReference type="Rhea" id="RHEA-COMP:10350"/>
        <dbReference type="Rhea" id="RHEA-COMP:14399"/>
        <dbReference type="ChEBI" id="CHEBI:15377"/>
        <dbReference type="ChEBI" id="CHEBI:15378"/>
        <dbReference type="ChEBI" id="CHEBI:15379"/>
        <dbReference type="ChEBI" id="CHEBI:29033"/>
        <dbReference type="ChEBI" id="CHEBI:29034"/>
        <dbReference type="EC" id="7.1.1.9"/>
    </reaction>
    <physiologicalReaction direction="left-to-right" evidence="17">
        <dbReference type="Rhea" id="RHEA:11437"/>
    </physiologicalReaction>
</comment>
<evidence type="ECO:0000256" key="14">
    <source>
        <dbReference type="ARBA" id="ARBA00023008"/>
    </source>
</evidence>
<evidence type="ECO:0000256" key="16">
    <source>
        <dbReference type="ARBA" id="ARBA00023136"/>
    </source>
</evidence>
<dbReference type="Gene3D" id="1.10.287.90">
    <property type="match status" value="1"/>
</dbReference>
<gene>
    <name evidence="22" type="primary">COX2</name>
</gene>
<evidence type="ECO:0000256" key="18">
    <source>
        <dbReference type="RuleBase" id="RU000457"/>
    </source>
</evidence>
<dbReference type="PROSITE" id="PS50999">
    <property type="entry name" value="COX2_TM"/>
    <property type="match status" value="1"/>
</dbReference>
<organism evidence="22">
    <name type="scientific">Lovenula raynerae</name>
    <dbReference type="NCBI Taxonomy" id="2487506"/>
    <lineage>
        <taxon>Eukaryota</taxon>
        <taxon>Metazoa</taxon>
        <taxon>Ecdysozoa</taxon>
        <taxon>Arthropoda</taxon>
        <taxon>Crustacea</taxon>
        <taxon>Multicrustacea</taxon>
        <taxon>Hexanauplia</taxon>
        <taxon>Copepoda</taxon>
        <taxon>Calanoida</taxon>
        <taxon>Diaptomidae</taxon>
        <taxon>Lovenula</taxon>
    </lineage>
</organism>
<comment type="cofactor">
    <cofactor evidence="18">
        <name>Cu cation</name>
        <dbReference type="ChEBI" id="CHEBI:23378"/>
    </cofactor>
    <text evidence="18">Binds a copper A center.</text>
</comment>
<reference evidence="22" key="1">
    <citation type="submission" date="2018-08" db="EMBL/GenBank/DDBJ databases">
        <title>The complete mitochondrial genome of the copepod Lovenula raynerae.</title>
        <authorList>
            <person name="Jooste C.M."/>
            <person name="Emami-Khoyi A."/>
            <person name="Gan H.M."/>
            <person name="Wasserman R."/>
            <person name="Dalu T."/>
            <person name="Teske P.R."/>
        </authorList>
    </citation>
    <scope>NUCLEOTIDE SEQUENCE</scope>
</reference>
<dbReference type="GO" id="GO:0005507">
    <property type="term" value="F:copper ion binding"/>
    <property type="evidence" value="ECO:0007669"/>
    <property type="project" value="InterPro"/>
</dbReference>
<evidence type="ECO:0000256" key="19">
    <source>
        <dbReference type="SAM" id="Phobius"/>
    </source>
</evidence>
<name>A0A3G4YLG9_9MAXI</name>
<keyword evidence="14 18" id="KW-0186">Copper</keyword>
<dbReference type="InterPro" id="IPR036257">
    <property type="entry name" value="Cyt_c_oxidase_su2_TM_sf"/>
</dbReference>
<dbReference type="Pfam" id="PF02790">
    <property type="entry name" value="COX2_TM"/>
    <property type="match status" value="1"/>
</dbReference>
<evidence type="ECO:0000313" key="22">
    <source>
        <dbReference type="EMBL" id="AYV63058.1"/>
    </source>
</evidence>
<dbReference type="PROSITE" id="PS50857">
    <property type="entry name" value="COX2_CUA"/>
    <property type="match status" value="1"/>
</dbReference>
<keyword evidence="13 19" id="KW-1133">Transmembrane helix</keyword>
<evidence type="ECO:0000256" key="17">
    <source>
        <dbReference type="ARBA" id="ARBA00049512"/>
    </source>
</evidence>
<comment type="function">
    <text evidence="18">Component of the cytochrome c oxidase, the last enzyme in the mitochondrial electron transport chain which drives oxidative phosphorylation. The respiratory chain contains 3 multisubunit complexes succinate dehydrogenase (complex II, CII), ubiquinol-cytochrome c oxidoreductase (cytochrome b-c1 complex, complex III, CIII) and cytochrome c oxidase (complex IV, CIV), that cooperate to transfer electrons derived from NADH and succinate to molecular oxygen, creating an electrochemical gradient over the inner membrane that drives transmembrane transport and the ATP synthase. Cytochrome c oxidase is the component of the respiratory chain that catalyzes the reduction of oxygen to water. Electrons originating from reduced cytochrome c in the intermembrane space (IMS) are transferred via the dinuclear copper A center (CU(A)) of subunit 2 and heme A of subunit 1 to the active site in subunit 1, a binuclear center (BNC) formed by heme A3 and copper B (CU(B)). The BNC reduces molecular oxygen to 2 water molecules using 4 electrons from cytochrome c in the IMS and 4 protons from the mitochondrial matrix.</text>
</comment>
<dbReference type="Gene3D" id="2.60.40.420">
    <property type="entry name" value="Cupredoxins - blue copper proteins"/>
    <property type="match status" value="1"/>
</dbReference>
<comment type="subunit">
    <text evidence="3">Component of the cytochrome c oxidase (complex IV, CIV), a multisubunit enzyme composed of a catalytic core of 3 subunits and several supernumerary subunits. The complex exists as a monomer or a dimer and forms supercomplexes (SCs) in the inner mitochondrial membrane with ubiquinol-cytochrome c oxidoreductase (cytochrome b-c1 complex, complex III, CIII).</text>
</comment>